<keyword evidence="1" id="KW-1133">Transmembrane helix</keyword>
<proteinExistence type="predicted"/>
<sequence>MKHERITLSKNIKGIFLFTFFFVLTITLPMISYSEVTLVFEALNQHKLIFEEKSFSACLILYTPAFAMLTRLIFLKVRNIEIKPELLIKWYKVCGVTLILLLISVPTYTYFIESKIKSEGYTVCNSYSTSRGADIWVTSQHYCIEKGYRVSSEIIDWLKQQTTEPTPEDVIKKVDELLANNP</sequence>
<reference evidence="2 3" key="1">
    <citation type="submission" date="2015-06" db="EMBL/GenBank/DDBJ databases">
        <authorList>
            <person name="Xie B.-B."/>
            <person name="Rong J.-C."/>
            <person name="Qin Q.-L."/>
            <person name="Zhang Y.-Z."/>
        </authorList>
    </citation>
    <scope>NUCLEOTIDE SEQUENCE [LARGE SCALE GENOMIC DNA]</scope>
    <source>
        <strain evidence="2 3">KMM 3549</strain>
    </source>
</reference>
<dbReference type="EMBL" id="CP011030">
    <property type="protein sequence ID" value="ATC89951.1"/>
    <property type="molecule type" value="Genomic_DNA"/>
</dbReference>
<keyword evidence="1" id="KW-0812">Transmembrane</keyword>
<dbReference type="RefSeq" id="WP_058154311.1">
    <property type="nucleotide sequence ID" value="NZ_CP011030.1"/>
</dbReference>
<evidence type="ECO:0000256" key="1">
    <source>
        <dbReference type="SAM" id="Phobius"/>
    </source>
</evidence>
<evidence type="ECO:0000313" key="2">
    <source>
        <dbReference type="EMBL" id="ATC89951.1"/>
    </source>
</evidence>
<accession>A0ABN5BYH9</accession>
<organism evidence="2 3">
    <name type="scientific">Pseudoalteromonas issachenkonii</name>
    <dbReference type="NCBI Taxonomy" id="152297"/>
    <lineage>
        <taxon>Bacteria</taxon>
        <taxon>Pseudomonadati</taxon>
        <taxon>Pseudomonadota</taxon>
        <taxon>Gammaproteobacteria</taxon>
        <taxon>Alteromonadales</taxon>
        <taxon>Pseudoalteromonadaceae</taxon>
        <taxon>Pseudoalteromonas</taxon>
    </lineage>
</organism>
<name>A0ABN5BYH9_9GAMM</name>
<keyword evidence="1" id="KW-0472">Membrane</keyword>
<feature type="transmembrane region" description="Helical" evidence="1">
    <location>
        <begin position="54"/>
        <end position="74"/>
    </location>
</feature>
<gene>
    <name evidence="2" type="ORF">PISS_a0973</name>
</gene>
<dbReference type="Proteomes" id="UP000217258">
    <property type="component" value="Chromosome I"/>
</dbReference>
<evidence type="ECO:0000313" key="3">
    <source>
        <dbReference type="Proteomes" id="UP000217258"/>
    </source>
</evidence>
<evidence type="ECO:0008006" key="4">
    <source>
        <dbReference type="Google" id="ProtNLM"/>
    </source>
</evidence>
<feature type="transmembrane region" description="Helical" evidence="1">
    <location>
        <begin position="86"/>
        <end position="111"/>
    </location>
</feature>
<feature type="transmembrane region" description="Helical" evidence="1">
    <location>
        <begin position="12"/>
        <end position="34"/>
    </location>
</feature>
<protein>
    <recommendedName>
        <fullName evidence="4">DUF1240 domain-containing protein</fullName>
    </recommendedName>
</protein>
<keyword evidence="3" id="KW-1185">Reference proteome</keyword>